<accession>A2Q258</accession>
<dbReference type="EMBL" id="AC149208">
    <property type="protein sequence ID" value="ABN05995.1"/>
    <property type="molecule type" value="Genomic_DNA"/>
</dbReference>
<organism evidence="1">
    <name type="scientific">Medicago truncatula</name>
    <name type="common">Barrel medic</name>
    <name type="synonym">Medicago tribuloides</name>
    <dbReference type="NCBI Taxonomy" id="3880"/>
    <lineage>
        <taxon>Eukaryota</taxon>
        <taxon>Viridiplantae</taxon>
        <taxon>Streptophyta</taxon>
        <taxon>Embryophyta</taxon>
        <taxon>Tracheophyta</taxon>
        <taxon>Spermatophyta</taxon>
        <taxon>Magnoliopsida</taxon>
        <taxon>eudicotyledons</taxon>
        <taxon>Gunneridae</taxon>
        <taxon>Pentapetalae</taxon>
        <taxon>rosids</taxon>
        <taxon>fabids</taxon>
        <taxon>Fabales</taxon>
        <taxon>Fabaceae</taxon>
        <taxon>Papilionoideae</taxon>
        <taxon>50 kb inversion clade</taxon>
        <taxon>NPAAA clade</taxon>
        <taxon>Hologalegina</taxon>
        <taxon>IRL clade</taxon>
        <taxon>Trifolieae</taxon>
        <taxon>Medicago</taxon>
    </lineage>
</organism>
<reference evidence="1" key="1">
    <citation type="submission" date="2004-10" db="EMBL/GenBank/DDBJ databases">
        <authorList>
            <person name="Town C.D."/>
        </authorList>
    </citation>
    <scope>NUCLEOTIDE SEQUENCE</scope>
</reference>
<evidence type="ECO:0000313" key="1">
    <source>
        <dbReference type="EMBL" id="ABN05995.1"/>
    </source>
</evidence>
<reference evidence="1" key="2">
    <citation type="submission" date="2007-03" db="EMBL/GenBank/DDBJ databases">
        <authorList>
            <consortium name="The International Medicago Genome Annotation Group"/>
        </authorList>
    </citation>
    <scope>NUCLEOTIDE SEQUENCE</scope>
</reference>
<name>A2Q258_MEDTR</name>
<proteinExistence type="predicted"/>
<protein>
    <submittedName>
        <fullName evidence="1">Uncharacterized protein</fullName>
    </submittedName>
</protein>
<gene>
    <name evidence="1" type="ORF">MtrDRAFT_AC149208g46v2</name>
</gene>
<dbReference type="AlphaFoldDB" id="A2Q258"/>
<sequence>MSGNTPEGSKLTKQQELFCTARHRVAQRAIRVREPIKWVFPLENHLKNPPKSHFLSHSSQNRCMNFTHG</sequence>